<evidence type="ECO:0000313" key="1">
    <source>
        <dbReference type="EMBL" id="PKI51746.1"/>
    </source>
</evidence>
<keyword evidence="2" id="KW-1185">Reference proteome</keyword>
<dbReference type="EMBL" id="PGOL01001995">
    <property type="protein sequence ID" value="PKI51746.1"/>
    <property type="molecule type" value="Genomic_DNA"/>
</dbReference>
<accession>A0A2I0J7U5</accession>
<dbReference type="AlphaFoldDB" id="A0A2I0J7U5"/>
<reference evidence="1 2" key="1">
    <citation type="submission" date="2017-11" db="EMBL/GenBank/DDBJ databases">
        <title>De-novo sequencing of pomegranate (Punica granatum L.) genome.</title>
        <authorList>
            <person name="Akparov Z."/>
            <person name="Amiraslanov A."/>
            <person name="Hajiyeva S."/>
            <person name="Abbasov M."/>
            <person name="Kaur K."/>
            <person name="Hamwieh A."/>
            <person name="Solovyev V."/>
            <person name="Salamov A."/>
            <person name="Braich B."/>
            <person name="Kosarev P."/>
            <person name="Mahmoud A."/>
            <person name="Hajiyev E."/>
            <person name="Babayeva S."/>
            <person name="Izzatullayeva V."/>
            <person name="Mammadov A."/>
            <person name="Mammadov A."/>
            <person name="Sharifova S."/>
            <person name="Ojaghi J."/>
            <person name="Eynullazada K."/>
            <person name="Bayramov B."/>
            <person name="Abdulazimova A."/>
            <person name="Shahmuradov I."/>
        </authorList>
    </citation>
    <scope>NUCLEOTIDE SEQUENCE [LARGE SCALE GENOMIC DNA]</scope>
    <source>
        <strain evidence="2">cv. AG2017</strain>
        <tissue evidence="1">Leaf</tissue>
    </source>
</reference>
<gene>
    <name evidence="1" type="ORF">CRG98_027909</name>
</gene>
<organism evidence="1 2">
    <name type="scientific">Punica granatum</name>
    <name type="common">Pomegranate</name>
    <dbReference type="NCBI Taxonomy" id="22663"/>
    <lineage>
        <taxon>Eukaryota</taxon>
        <taxon>Viridiplantae</taxon>
        <taxon>Streptophyta</taxon>
        <taxon>Embryophyta</taxon>
        <taxon>Tracheophyta</taxon>
        <taxon>Spermatophyta</taxon>
        <taxon>Magnoliopsida</taxon>
        <taxon>eudicotyledons</taxon>
        <taxon>Gunneridae</taxon>
        <taxon>Pentapetalae</taxon>
        <taxon>rosids</taxon>
        <taxon>malvids</taxon>
        <taxon>Myrtales</taxon>
        <taxon>Lythraceae</taxon>
        <taxon>Punica</taxon>
    </lineage>
</organism>
<sequence length="126" mass="14814">MGSRVVTWRMGSPSRLWSVGGDIPTTVSWLEKATHSSSIYMTAPHEGGADWREIAILYFNWSWSTWRDVLSEFGWEQKKRVKFGLVDRWEWFYVGGSLEILSYVRSIYRGFCRLYGHMAFDRFELG</sequence>
<protein>
    <submittedName>
        <fullName evidence="1">Uncharacterized protein</fullName>
    </submittedName>
</protein>
<comment type="caution">
    <text evidence="1">The sequence shown here is derived from an EMBL/GenBank/DDBJ whole genome shotgun (WGS) entry which is preliminary data.</text>
</comment>
<dbReference type="Proteomes" id="UP000233551">
    <property type="component" value="Unassembled WGS sequence"/>
</dbReference>
<evidence type="ECO:0000313" key="2">
    <source>
        <dbReference type="Proteomes" id="UP000233551"/>
    </source>
</evidence>
<name>A0A2I0J7U5_PUNGR</name>
<proteinExistence type="predicted"/>